<accession>A0ABR4HCB5</accession>
<protein>
    <submittedName>
        <fullName evidence="1">Uncharacterized protein</fullName>
    </submittedName>
</protein>
<evidence type="ECO:0000313" key="1">
    <source>
        <dbReference type="EMBL" id="KAL2813095.1"/>
    </source>
</evidence>
<proteinExistence type="predicted"/>
<name>A0ABR4HCB5_9EURO</name>
<keyword evidence="2" id="KW-1185">Reference proteome</keyword>
<evidence type="ECO:0000313" key="2">
    <source>
        <dbReference type="Proteomes" id="UP001610334"/>
    </source>
</evidence>
<organism evidence="1 2">
    <name type="scientific">Aspergillus granulosus</name>
    <dbReference type="NCBI Taxonomy" id="176169"/>
    <lineage>
        <taxon>Eukaryota</taxon>
        <taxon>Fungi</taxon>
        <taxon>Dikarya</taxon>
        <taxon>Ascomycota</taxon>
        <taxon>Pezizomycotina</taxon>
        <taxon>Eurotiomycetes</taxon>
        <taxon>Eurotiomycetidae</taxon>
        <taxon>Eurotiales</taxon>
        <taxon>Aspergillaceae</taxon>
        <taxon>Aspergillus</taxon>
        <taxon>Aspergillus subgen. Nidulantes</taxon>
    </lineage>
</organism>
<reference evidence="1 2" key="1">
    <citation type="submission" date="2024-07" db="EMBL/GenBank/DDBJ databases">
        <title>Section-level genome sequencing and comparative genomics of Aspergillus sections Usti and Cavernicolus.</title>
        <authorList>
            <consortium name="Lawrence Berkeley National Laboratory"/>
            <person name="Nybo J.L."/>
            <person name="Vesth T.C."/>
            <person name="Theobald S."/>
            <person name="Frisvad J.C."/>
            <person name="Larsen T.O."/>
            <person name="Kjaerboelling I."/>
            <person name="Rothschild-Mancinelli K."/>
            <person name="Lyhne E.K."/>
            <person name="Kogle M.E."/>
            <person name="Barry K."/>
            <person name="Clum A."/>
            <person name="Na H."/>
            <person name="Ledsgaard L."/>
            <person name="Lin J."/>
            <person name="Lipzen A."/>
            <person name="Kuo A."/>
            <person name="Riley R."/>
            <person name="Mondo S."/>
            <person name="Labutti K."/>
            <person name="Haridas S."/>
            <person name="Pangalinan J."/>
            <person name="Salamov A.A."/>
            <person name="Simmons B.A."/>
            <person name="Magnuson J.K."/>
            <person name="Chen J."/>
            <person name="Drula E."/>
            <person name="Henrissat B."/>
            <person name="Wiebenga A."/>
            <person name="Lubbers R.J."/>
            <person name="Gomes A.C."/>
            <person name="Makela M.R."/>
            <person name="Stajich J."/>
            <person name="Grigoriev I.V."/>
            <person name="Mortensen U.H."/>
            <person name="De Vries R.P."/>
            <person name="Baker S.E."/>
            <person name="Andersen M.R."/>
        </authorList>
    </citation>
    <scope>NUCLEOTIDE SEQUENCE [LARGE SCALE GENOMIC DNA]</scope>
    <source>
        <strain evidence="1 2">CBS 588.65</strain>
    </source>
</reference>
<comment type="caution">
    <text evidence="1">The sequence shown here is derived from an EMBL/GenBank/DDBJ whole genome shotgun (WGS) entry which is preliminary data.</text>
</comment>
<dbReference type="EMBL" id="JBFXLT010000042">
    <property type="protein sequence ID" value="KAL2813095.1"/>
    <property type="molecule type" value="Genomic_DNA"/>
</dbReference>
<dbReference type="Proteomes" id="UP001610334">
    <property type="component" value="Unassembled WGS sequence"/>
</dbReference>
<gene>
    <name evidence="1" type="ORF">BJX63DRAFT_231074</name>
</gene>
<sequence>MHAITHSMLNTAETWYNKCSLLDVTGDDGPIVDPKLPEVPENLVTPWGYAPDYSNDPFPPYPPVTNEDSSRINASNLRGTRLFGWKGCSLAEKDIIIDTWKDFYKLAQQDVLHTNFDWKHQAMADFGVQSPAKIRFQMIHGRRLVPSFELRNNCIQLGRKSQTQCSTGCQDDICGLRYVAVMVSLVKILATLQICVRKTSADGEVVCELENEMRYCGAYYNPGGLSPGQLTTIDTPFFLVLVC</sequence>